<name>A0A1I4UKA6_9BACT</name>
<evidence type="ECO:0000256" key="3">
    <source>
        <dbReference type="HAMAP-Rule" id="MF_01357"/>
    </source>
</evidence>
<dbReference type="NCBIfam" id="TIGR01961">
    <property type="entry name" value="NuoC_fam"/>
    <property type="match status" value="1"/>
</dbReference>
<proteinExistence type="inferred from homology"/>
<dbReference type="STRING" id="39841.SAMN05660836_01844"/>
<dbReference type="AlphaFoldDB" id="A0A1I4UKA6"/>
<comment type="catalytic activity">
    <reaction evidence="3 5">
        <text>a quinone + NADH + 5 H(+)(in) = a quinol + NAD(+) + 4 H(+)(out)</text>
        <dbReference type="Rhea" id="RHEA:57888"/>
        <dbReference type="ChEBI" id="CHEBI:15378"/>
        <dbReference type="ChEBI" id="CHEBI:24646"/>
        <dbReference type="ChEBI" id="CHEBI:57540"/>
        <dbReference type="ChEBI" id="CHEBI:57945"/>
        <dbReference type="ChEBI" id="CHEBI:132124"/>
    </reaction>
</comment>
<dbReference type="InterPro" id="IPR020396">
    <property type="entry name" value="NADH_UbQ_OxRdtase_CS"/>
</dbReference>
<dbReference type="GO" id="GO:0050136">
    <property type="term" value="F:NADH dehydrogenase (quinone) (non-electrogenic) activity"/>
    <property type="evidence" value="ECO:0007669"/>
    <property type="project" value="UniProtKB-UniRule"/>
</dbReference>
<evidence type="ECO:0000313" key="8">
    <source>
        <dbReference type="Proteomes" id="UP000199611"/>
    </source>
</evidence>
<dbReference type="Proteomes" id="UP000199611">
    <property type="component" value="Unassembled WGS sequence"/>
</dbReference>
<dbReference type="GO" id="GO:0008137">
    <property type="term" value="F:NADH dehydrogenase (ubiquinone) activity"/>
    <property type="evidence" value="ECO:0007669"/>
    <property type="project" value="InterPro"/>
</dbReference>
<evidence type="ECO:0000256" key="1">
    <source>
        <dbReference type="ARBA" id="ARBA00007569"/>
    </source>
</evidence>
<dbReference type="PANTHER" id="PTHR10884:SF14">
    <property type="entry name" value="NADH DEHYDROGENASE [UBIQUINONE] IRON-SULFUR PROTEIN 3, MITOCHONDRIAL"/>
    <property type="match status" value="1"/>
</dbReference>
<evidence type="ECO:0000256" key="5">
    <source>
        <dbReference type="RuleBase" id="RU003582"/>
    </source>
</evidence>
<keyword evidence="3 4" id="KW-1278">Translocase</keyword>
<comment type="subcellular location">
    <subcellularLocation>
        <location evidence="3">Cell membrane</location>
        <topology evidence="3">Peripheral membrane protein</topology>
        <orientation evidence="3">Cytoplasmic side</orientation>
    </subcellularLocation>
</comment>
<keyword evidence="3" id="KW-0830">Ubiquinone</keyword>
<comment type="subunit">
    <text evidence="3">NDH-1 is composed of 14 different subunits. Subunits NuoB, C, D, E, F, and G constitute the peripheral sector of the complex.</text>
</comment>
<keyword evidence="2 3" id="KW-0813">Transport</keyword>
<keyword evidence="3 4" id="KW-0520">NAD</keyword>
<dbReference type="GO" id="GO:0048038">
    <property type="term" value="F:quinone binding"/>
    <property type="evidence" value="ECO:0007669"/>
    <property type="project" value="UniProtKB-KW"/>
</dbReference>
<dbReference type="RefSeq" id="WP_093395226.1">
    <property type="nucleotide sequence ID" value="NZ_FOUU01000006.1"/>
</dbReference>
<reference evidence="7 8" key="1">
    <citation type="submission" date="2016-10" db="EMBL/GenBank/DDBJ databases">
        <authorList>
            <person name="de Groot N.N."/>
        </authorList>
    </citation>
    <scope>NUCLEOTIDE SEQUENCE [LARGE SCALE GENOMIC DNA]</scope>
    <source>
        <strain evidence="7 8">DSM 9990</strain>
    </source>
</reference>
<dbReference type="PROSITE" id="PS00542">
    <property type="entry name" value="COMPLEX1_30K"/>
    <property type="match status" value="1"/>
</dbReference>
<dbReference type="EC" id="7.1.1.-" evidence="3"/>
<dbReference type="InterPro" id="IPR001268">
    <property type="entry name" value="NADH_UbQ_OxRdtase_30kDa_su"/>
</dbReference>
<comment type="similarity">
    <text evidence="1 3 4">Belongs to the complex I 30 kDa subunit family.</text>
</comment>
<dbReference type="Pfam" id="PF00329">
    <property type="entry name" value="Complex1_30kDa"/>
    <property type="match status" value="1"/>
</dbReference>
<dbReference type="OrthoDB" id="9803286at2"/>
<protein>
    <recommendedName>
        <fullName evidence="3">NADH-quinone oxidoreductase subunit C</fullName>
        <ecNumber evidence="3">7.1.1.-</ecNumber>
    </recommendedName>
    <alternativeName>
        <fullName evidence="3">NADH dehydrogenase I subunit C</fullName>
    </alternativeName>
    <alternativeName>
        <fullName evidence="3">NDH-1 subunit C</fullName>
    </alternativeName>
</protein>
<dbReference type="Gene3D" id="3.30.460.80">
    <property type="entry name" value="NADH:ubiquinone oxidoreductase, 30kDa subunit"/>
    <property type="match status" value="1"/>
</dbReference>
<keyword evidence="3" id="KW-0472">Membrane</keyword>
<evidence type="ECO:0000259" key="6">
    <source>
        <dbReference type="Pfam" id="PF00329"/>
    </source>
</evidence>
<evidence type="ECO:0000256" key="4">
    <source>
        <dbReference type="RuleBase" id="RU003456"/>
    </source>
</evidence>
<gene>
    <name evidence="3" type="primary">nuoC</name>
    <name evidence="7" type="ORF">SAMN05660836_01844</name>
</gene>
<organism evidence="7 8">
    <name type="scientific">Thermodesulforhabdus norvegica</name>
    <dbReference type="NCBI Taxonomy" id="39841"/>
    <lineage>
        <taxon>Bacteria</taxon>
        <taxon>Pseudomonadati</taxon>
        <taxon>Thermodesulfobacteriota</taxon>
        <taxon>Syntrophobacteria</taxon>
        <taxon>Syntrophobacterales</taxon>
        <taxon>Thermodesulforhabdaceae</taxon>
        <taxon>Thermodesulforhabdus</taxon>
    </lineage>
</organism>
<dbReference type="HAMAP" id="MF_01357">
    <property type="entry name" value="NDH1_NuoC"/>
    <property type="match status" value="1"/>
</dbReference>
<feature type="domain" description="NADH:ubiquinone oxidoreductase 30kDa subunit" evidence="6">
    <location>
        <begin position="30"/>
        <end position="151"/>
    </location>
</feature>
<dbReference type="InterPro" id="IPR037232">
    <property type="entry name" value="NADH_quin_OxRdtase_su_C/D-like"/>
</dbReference>
<dbReference type="InterPro" id="IPR010218">
    <property type="entry name" value="NADH_DH_suC"/>
</dbReference>
<dbReference type="PANTHER" id="PTHR10884">
    <property type="entry name" value="NADH DEHYDROGENASE UBIQUINONE IRON-SULFUR PROTEIN 3"/>
    <property type="match status" value="1"/>
</dbReference>
<dbReference type="EMBL" id="FOUU01000006">
    <property type="protein sequence ID" value="SFM89341.1"/>
    <property type="molecule type" value="Genomic_DNA"/>
</dbReference>
<keyword evidence="8" id="KW-1185">Reference proteome</keyword>
<keyword evidence="3" id="KW-1003">Cell membrane</keyword>
<evidence type="ECO:0000313" key="7">
    <source>
        <dbReference type="EMBL" id="SFM89341.1"/>
    </source>
</evidence>
<dbReference type="GO" id="GO:0005886">
    <property type="term" value="C:plasma membrane"/>
    <property type="evidence" value="ECO:0007669"/>
    <property type="project" value="UniProtKB-SubCell"/>
</dbReference>
<keyword evidence="3 5" id="KW-0874">Quinone</keyword>
<evidence type="ECO:0000256" key="2">
    <source>
        <dbReference type="ARBA" id="ARBA00022448"/>
    </source>
</evidence>
<comment type="function">
    <text evidence="3">NDH-1 shuttles electrons from NADH, via FMN and iron-sulfur (Fe-S) centers, to quinones in the respiratory chain. The immediate electron acceptor for the enzyme in this species is believed to be ubiquinone. Couples the redox reaction to proton translocation (for every two electrons transferred, four hydrogen ions are translocated across the cytoplasmic membrane), and thus conserves the redox energy in a proton gradient.</text>
</comment>
<sequence length="154" mass="17804">MTAREILDRIGAEAPSGVVDLSMGIDCPQVVVQKESLIPFMEFLKKDSELAFDLISDVTAVDYADTRTPRFDVVYHIFSLKNNERIRVKVPVGEGEAVDSVTFLWRGAEWLEREVYDMFGIPFNNHPDLRRILMPEDYKYYPLRKEFPLEGIED</sequence>
<dbReference type="SUPFAM" id="SSF143243">
    <property type="entry name" value="Nqo5-like"/>
    <property type="match status" value="1"/>
</dbReference>
<accession>A0A1I4UKA6</accession>